<comment type="caution">
    <text evidence="1">The sequence shown here is derived from an EMBL/GenBank/DDBJ whole genome shotgun (WGS) entry which is preliminary data.</text>
</comment>
<organism evidence="1 2">
    <name type="scientific">Roseateles saccharophilus</name>
    <name type="common">Pseudomonas saccharophila</name>
    <dbReference type="NCBI Taxonomy" id="304"/>
    <lineage>
        <taxon>Bacteria</taxon>
        <taxon>Pseudomonadati</taxon>
        <taxon>Pseudomonadota</taxon>
        <taxon>Betaproteobacteria</taxon>
        <taxon>Burkholderiales</taxon>
        <taxon>Sphaerotilaceae</taxon>
        <taxon>Roseateles</taxon>
    </lineage>
</organism>
<sequence length="225" mass="25368">MGKDNQPKHRQAARDLKRRAAVRQPYERLLIVCEGEKTEPQYLCEIQRAYRLATAHVQVLHSQFGTEPQQVLEYALTVFKDGDRDRGLHPRGFDRIIVVFDRDEHQSYHAALAQAEAQNGRLRNDNGVAVPVEAVASVPCFELWLLLHFEEVLAPLHRHEALERLKKHLPGYEKGGGGHWAATSGRVAVATQRALRLAETATAHDGAQPYSAMHELVSRLAHLKD</sequence>
<dbReference type="RefSeq" id="WP_132576872.1">
    <property type="nucleotide sequence ID" value="NZ_CBCSGL010000122.1"/>
</dbReference>
<evidence type="ECO:0000313" key="1">
    <source>
        <dbReference type="EMBL" id="TCU81247.1"/>
    </source>
</evidence>
<keyword evidence="2" id="KW-1185">Reference proteome</keyword>
<dbReference type="EMBL" id="SMBU01000084">
    <property type="protein sequence ID" value="TCU81247.1"/>
    <property type="molecule type" value="Genomic_DNA"/>
</dbReference>
<accession>A0A4V2VN57</accession>
<dbReference type="AlphaFoldDB" id="A0A4V2VN57"/>
<protein>
    <submittedName>
        <fullName evidence="1">RloB-like protein</fullName>
    </submittedName>
</protein>
<dbReference type="OrthoDB" id="9796523at2"/>
<dbReference type="InterPro" id="IPR025591">
    <property type="entry name" value="RloB"/>
</dbReference>
<proteinExistence type="predicted"/>
<name>A0A4V2VN57_ROSSA</name>
<evidence type="ECO:0000313" key="2">
    <source>
        <dbReference type="Proteomes" id="UP000295110"/>
    </source>
</evidence>
<dbReference type="Proteomes" id="UP000295110">
    <property type="component" value="Unassembled WGS sequence"/>
</dbReference>
<dbReference type="Pfam" id="PF13707">
    <property type="entry name" value="RloB"/>
    <property type="match status" value="1"/>
</dbReference>
<gene>
    <name evidence="1" type="ORF">EV671_10842</name>
</gene>
<reference evidence="1 2" key="1">
    <citation type="submission" date="2019-03" db="EMBL/GenBank/DDBJ databases">
        <title>Genomic Encyclopedia of Type Strains, Phase IV (KMG-IV): sequencing the most valuable type-strain genomes for metagenomic binning, comparative biology and taxonomic classification.</title>
        <authorList>
            <person name="Goeker M."/>
        </authorList>
    </citation>
    <scope>NUCLEOTIDE SEQUENCE [LARGE SCALE GENOMIC DNA]</scope>
    <source>
        <strain evidence="1 2">DSM 654</strain>
    </source>
</reference>